<organism evidence="5 6">
    <name type="scientific">Pseudonocardia xinjiangensis</name>
    <dbReference type="NCBI Taxonomy" id="75289"/>
    <lineage>
        <taxon>Bacteria</taxon>
        <taxon>Bacillati</taxon>
        <taxon>Actinomycetota</taxon>
        <taxon>Actinomycetes</taxon>
        <taxon>Pseudonocardiales</taxon>
        <taxon>Pseudonocardiaceae</taxon>
        <taxon>Pseudonocardia</taxon>
    </lineage>
</organism>
<dbReference type="InterPro" id="IPR035418">
    <property type="entry name" value="AraC-bd_2"/>
</dbReference>
<protein>
    <submittedName>
        <fullName evidence="5">Helix-turn-helix domain-containing protein</fullName>
    </submittedName>
</protein>
<dbReference type="SUPFAM" id="SSF46689">
    <property type="entry name" value="Homeodomain-like"/>
    <property type="match status" value="1"/>
</dbReference>
<dbReference type="SMART" id="SM00342">
    <property type="entry name" value="HTH_ARAC"/>
    <property type="match status" value="1"/>
</dbReference>
<evidence type="ECO:0000256" key="3">
    <source>
        <dbReference type="ARBA" id="ARBA00023163"/>
    </source>
</evidence>
<dbReference type="RefSeq" id="WP_169394739.1">
    <property type="nucleotide sequence ID" value="NZ_BAAAJH010000035.1"/>
</dbReference>
<dbReference type="InterPro" id="IPR018060">
    <property type="entry name" value="HTH_AraC"/>
</dbReference>
<reference evidence="5 6" key="1">
    <citation type="submission" date="2020-04" db="EMBL/GenBank/DDBJ databases">
        <authorList>
            <person name="Klaysubun C."/>
            <person name="Duangmal K."/>
            <person name="Lipun K."/>
        </authorList>
    </citation>
    <scope>NUCLEOTIDE SEQUENCE [LARGE SCALE GENOMIC DNA]</scope>
    <source>
        <strain evidence="5 6">JCM 11839</strain>
    </source>
</reference>
<gene>
    <name evidence="5" type="ORF">HF577_06095</name>
</gene>
<comment type="caution">
    <text evidence="5">The sequence shown here is derived from an EMBL/GenBank/DDBJ whole genome shotgun (WGS) entry which is preliminary data.</text>
</comment>
<dbReference type="Proteomes" id="UP001296706">
    <property type="component" value="Unassembled WGS sequence"/>
</dbReference>
<accession>A0ABX1RC27</accession>
<feature type="domain" description="HTH araC/xylS-type" evidence="4">
    <location>
        <begin position="215"/>
        <end position="316"/>
    </location>
</feature>
<dbReference type="PROSITE" id="PS01124">
    <property type="entry name" value="HTH_ARAC_FAMILY_2"/>
    <property type="match status" value="1"/>
</dbReference>
<sequence length="329" mass="36446">MLSRFSLDAVPAPLRPQALRDAFAQNPMPVQVRFRRTTDVRAAFATAALGRVRVERFNVQGVTGTALRELTTDDTAVEPAVTLHWLHRGALTIHHDDQAFSLTPRSMSFTSADLPLRMTQDHECVMTTITVPYQELRLPVSVIRAALNRPFDDSEPVAATVVALVDRLTTDLADAPDQPWEVMEQAVIGLMRALVLLTTGNERAASGPLAESLGERIVAYIDRHALDGSLDAAHIAAAHSISVRYLYLILRRREVSLGEHIRSRRLDHAAKLLSDPAAAHLSIAEIAYRSGFADQAHFSRTFGRRFDVPPREWRLRATARTRAGVENDA</sequence>
<dbReference type="InterPro" id="IPR050204">
    <property type="entry name" value="AraC_XylS_family_regulators"/>
</dbReference>
<keyword evidence="1" id="KW-0805">Transcription regulation</keyword>
<evidence type="ECO:0000313" key="6">
    <source>
        <dbReference type="Proteomes" id="UP001296706"/>
    </source>
</evidence>
<evidence type="ECO:0000256" key="2">
    <source>
        <dbReference type="ARBA" id="ARBA00023125"/>
    </source>
</evidence>
<dbReference type="PRINTS" id="PR00032">
    <property type="entry name" value="HTHARAC"/>
</dbReference>
<dbReference type="EMBL" id="JAAXKY010000011">
    <property type="protein sequence ID" value="NMH76670.1"/>
    <property type="molecule type" value="Genomic_DNA"/>
</dbReference>
<dbReference type="Gene3D" id="1.10.10.60">
    <property type="entry name" value="Homeodomain-like"/>
    <property type="match status" value="1"/>
</dbReference>
<evidence type="ECO:0000259" key="4">
    <source>
        <dbReference type="PROSITE" id="PS01124"/>
    </source>
</evidence>
<evidence type="ECO:0000256" key="1">
    <source>
        <dbReference type="ARBA" id="ARBA00023015"/>
    </source>
</evidence>
<dbReference type="PROSITE" id="PS00041">
    <property type="entry name" value="HTH_ARAC_FAMILY_1"/>
    <property type="match status" value="1"/>
</dbReference>
<proteinExistence type="predicted"/>
<evidence type="ECO:0000313" key="5">
    <source>
        <dbReference type="EMBL" id="NMH76670.1"/>
    </source>
</evidence>
<dbReference type="Pfam" id="PF14525">
    <property type="entry name" value="AraC_binding_2"/>
    <property type="match status" value="1"/>
</dbReference>
<dbReference type="PANTHER" id="PTHR46796">
    <property type="entry name" value="HTH-TYPE TRANSCRIPTIONAL ACTIVATOR RHAS-RELATED"/>
    <property type="match status" value="1"/>
</dbReference>
<dbReference type="InterPro" id="IPR009057">
    <property type="entry name" value="Homeodomain-like_sf"/>
</dbReference>
<dbReference type="InterPro" id="IPR018062">
    <property type="entry name" value="HTH_AraC-typ_CS"/>
</dbReference>
<keyword evidence="2" id="KW-0238">DNA-binding</keyword>
<keyword evidence="3" id="KW-0804">Transcription</keyword>
<name>A0ABX1RC27_9PSEU</name>
<dbReference type="InterPro" id="IPR020449">
    <property type="entry name" value="Tscrpt_reg_AraC-type_HTH"/>
</dbReference>
<dbReference type="PANTHER" id="PTHR46796:SF6">
    <property type="entry name" value="ARAC SUBFAMILY"/>
    <property type="match status" value="1"/>
</dbReference>
<dbReference type="Pfam" id="PF12833">
    <property type="entry name" value="HTH_18"/>
    <property type="match status" value="1"/>
</dbReference>
<keyword evidence="6" id="KW-1185">Reference proteome</keyword>